<dbReference type="GO" id="GO:0005524">
    <property type="term" value="F:ATP binding"/>
    <property type="evidence" value="ECO:0007669"/>
    <property type="project" value="UniProtKB-KW"/>
</dbReference>
<keyword evidence="3" id="KW-0813">Transport</keyword>
<comment type="similarity">
    <text evidence="2">Belongs to the ABC transporter superfamily.</text>
</comment>
<reference evidence="13" key="1">
    <citation type="submission" date="2018-09" db="EMBL/GenBank/DDBJ databases">
        <authorList>
            <person name="Tuo L."/>
        </authorList>
    </citation>
    <scope>NUCLEOTIDE SEQUENCE [LARGE SCALE GENOMIC DNA]</scope>
    <source>
        <strain evidence="13">M2BS4Y-1</strain>
    </source>
</reference>
<dbReference type="Gene3D" id="3.40.50.300">
    <property type="entry name" value="P-loop containing nucleotide triphosphate hydrolases"/>
    <property type="match status" value="2"/>
</dbReference>
<evidence type="ECO:0000256" key="1">
    <source>
        <dbReference type="ARBA" id="ARBA00004202"/>
    </source>
</evidence>
<evidence type="ECO:0000313" key="12">
    <source>
        <dbReference type="EMBL" id="RIY03314.1"/>
    </source>
</evidence>
<evidence type="ECO:0000256" key="6">
    <source>
        <dbReference type="ARBA" id="ARBA00022737"/>
    </source>
</evidence>
<dbReference type="Pfam" id="PF00005">
    <property type="entry name" value="ABC_tran"/>
    <property type="match status" value="2"/>
</dbReference>
<keyword evidence="13" id="KW-1185">Reference proteome</keyword>
<feature type="domain" description="ABC transporter" evidence="11">
    <location>
        <begin position="26"/>
        <end position="263"/>
    </location>
</feature>
<protein>
    <submittedName>
        <fullName evidence="12">Sugar ABC transporter ATP-binding protein</fullName>
    </submittedName>
</protein>
<sequence length="519" mass="56242">MPRPWSTATPFRWKGASLRTEAEPIVALRAIEKSFGPVSVLKGVDFDLRPGEVHALMGENGAGKSTLIRIMSGAHQPNAGTVEIDGRARRLDGPRDAQDRGIAVVHQELLLFPALTVAENIFTGHAPRTPRGTLDWGAMRRDARAILDRLDCPDLDVDETVSKLSVANRQRVEIARALSRNARVLVMDEPTAALAEADVRRLLDVVRSLRAEGVGIVYVSHRMNEIFEIADRVTVLRDGGTIATRPVGEVTEAALVSMMVGRDIDELFPKEDIPIGETVLEVRGLAHAGKVRDVSFAVRAGEILGIAGLVGSGRTELAQTIFGVTPATEGEILIDGRPVTVGSVREAIDRRIAYVPEDRAQHGLVRPQTIRENVSMAILDRLTRRSVVDTSRETALAEDAIRRFAIRARGPGQVVAQLSGGNQQKVVIAKWLATDPRILILDEPTRGVDVGAKTEIHKLMNQLARQGLAIIMISSELPEVLGMSDRILVMNGGRMTAILDRSEATPDTVGTAMMTGHAA</sequence>
<dbReference type="GO" id="GO:0005886">
    <property type="term" value="C:plasma membrane"/>
    <property type="evidence" value="ECO:0007669"/>
    <property type="project" value="UniProtKB-SubCell"/>
</dbReference>
<evidence type="ECO:0000256" key="4">
    <source>
        <dbReference type="ARBA" id="ARBA00022475"/>
    </source>
</evidence>
<dbReference type="InterPro" id="IPR003593">
    <property type="entry name" value="AAA+_ATPase"/>
</dbReference>
<name>A0A3A1WQG8_9HYPH</name>
<keyword evidence="5" id="KW-0762">Sugar transport</keyword>
<evidence type="ECO:0000256" key="7">
    <source>
        <dbReference type="ARBA" id="ARBA00022741"/>
    </source>
</evidence>
<evidence type="ECO:0000259" key="11">
    <source>
        <dbReference type="PROSITE" id="PS50893"/>
    </source>
</evidence>
<dbReference type="Proteomes" id="UP000265750">
    <property type="component" value="Unassembled WGS sequence"/>
</dbReference>
<dbReference type="AlphaFoldDB" id="A0A3A1WQG8"/>
<dbReference type="OrthoDB" id="9805029at2"/>
<keyword evidence="10" id="KW-0472">Membrane</keyword>
<proteinExistence type="inferred from homology"/>
<keyword evidence="6" id="KW-0677">Repeat</keyword>
<evidence type="ECO:0000256" key="5">
    <source>
        <dbReference type="ARBA" id="ARBA00022597"/>
    </source>
</evidence>
<dbReference type="PANTHER" id="PTHR43790">
    <property type="entry name" value="CARBOHYDRATE TRANSPORT ATP-BINDING PROTEIN MG119-RELATED"/>
    <property type="match status" value="1"/>
</dbReference>
<dbReference type="InterPro" id="IPR017871">
    <property type="entry name" value="ABC_transporter-like_CS"/>
</dbReference>
<comment type="subcellular location">
    <subcellularLocation>
        <location evidence="1">Cell membrane</location>
        <topology evidence="1">Peripheral membrane protein</topology>
    </subcellularLocation>
</comment>
<evidence type="ECO:0000256" key="8">
    <source>
        <dbReference type="ARBA" id="ARBA00022840"/>
    </source>
</evidence>
<comment type="caution">
    <text evidence="12">The sequence shown here is derived from an EMBL/GenBank/DDBJ whole genome shotgun (WGS) entry which is preliminary data.</text>
</comment>
<evidence type="ECO:0000256" key="10">
    <source>
        <dbReference type="ARBA" id="ARBA00023136"/>
    </source>
</evidence>
<organism evidence="12 13">
    <name type="scientific">Aureimonas flava</name>
    <dbReference type="NCBI Taxonomy" id="2320271"/>
    <lineage>
        <taxon>Bacteria</taxon>
        <taxon>Pseudomonadati</taxon>
        <taxon>Pseudomonadota</taxon>
        <taxon>Alphaproteobacteria</taxon>
        <taxon>Hyphomicrobiales</taxon>
        <taxon>Aurantimonadaceae</taxon>
        <taxon>Aureimonas</taxon>
    </lineage>
</organism>
<dbReference type="RefSeq" id="WP_119537972.1">
    <property type="nucleotide sequence ID" value="NZ_QYRN01000001.1"/>
</dbReference>
<dbReference type="GO" id="GO:0016887">
    <property type="term" value="F:ATP hydrolysis activity"/>
    <property type="evidence" value="ECO:0007669"/>
    <property type="project" value="InterPro"/>
</dbReference>
<dbReference type="InterPro" id="IPR003439">
    <property type="entry name" value="ABC_transporter-like_ATP-bd"/>
</dbReference>
<dbReference type="InterPro" id="IPR027417">
    <property type="entry name" value="P-loop_NTPase"/>
</dbReference>
<gene>
    <name evidence="12" type="ORF">D3218_00665</name>
</gene>
<evidence type="ECO:0000313" key="13">
    <source>
        <dbReference type="Proteomes" id="UP000265750"/>
    </source>
</evidence>
<keyword evidence="7" id="KW-0547">Nucleotide-binding</keyword>
<keyword evidence="9" id="KW-1278">Translocase</keyword>
<evidence type="ECO:0000256" key="2">
    <source>
        <dbReference type="ARBA" id="ARBA00005417"/>
    </source>
</evidence>
<dbReference type="InterPro" id="IPR050107">
    <property type="entry name" value="ABC_carbohydrate_import_ATPase"/>
</dbReference>
<keyword evidence="4" id="KW-1003">Cell membrane</keyword>
<dbReference type="CDD" id="cd03215">
    <property type="entry name" value="ABC_Carb_Monos_II"/>
    <property type="match status" value="1"/>
</dbReference>
<evidence type="ECO:0000256" key="3">
    <source>
        <dbReference type="ARBA" id="ARBA00022448"/>
    </source>
</evidence>
<dbReference type="FunFam" id="3.40.50.300:FF:000127">
    <property type="entry name" value="Ribose import ATP-binding protein RbsA"/>
    <property type="match status" value="1"/>
</dbReference>
<keyword evidence="8 12" id="KW-0067">ATP-binding</keyword>
<dbReference type="CDD" id="cd03216">
    <property type="entry name" value="ABC_Carb_Monos_I"/>
    <property type="match status" value="1"/>
</dbReference>
<accession>A0A3A1WQG8</accession>
<evidence type="ECO:0000256" key="9">
    <source>
        <dbReference type="ARBA" id="ARBA00022967"/>
    </source>
</evidence>
<dbReference type="SMART" id="SM00382">
    <property type="entry name" value="AAA"/>
    <property type="match status" value="2"/>
</dbReference>
<dbReference type="PROSITE" id="PS50893">
    <property type="entry name" value="ABC_TRANSPORTER_2"/>
    <property type="match status" value="2"/>
</dbReference>
<dbReference type="EMBL" id="QYRN01000001">
    <property type="protein sequence ID" value="RIY03314.1"/>
    <property type="molecule type" value="Genomic_DNA"/>
</dbReference>
<feature type="domain" description="ABC transporter" evidence="11">
    <location>
        <begin position="273"/>
        <end position="517"/>
    </location>
</feature>
<dbReference type="PANTHER" id="PTHR43790:SF3">
    <property type="entry name" value="D-ALLOSE IMPORT ATP-BINDING PROTEIN ALSA-RELATED"/>
    <property type="match status" value="1"/>
</dbReference>
<dbReference type="PROSITE" id="PS00211">
    <property type="entry name" value="ABC_TRANSPORTER_1"/>
    <property type="match status" value="1"/>
</dbReference>
<dbReference type="SUPFAM" id="SSF52540">
    <property type="entry name" value="P-loop containing nucleoside triphosphate hydrolases"/>
    <property type="match status" value="2"/>
</dbReference>